<gene>
    <name evidence="1" type="ordered locus">TREAZ_0157</name>
</gene>
<dbReference type="OrthoDB" id="1957059at2"/>
<proteinExistence type="predicted"/>
<dbReference type="STRING" id="545695.TREAZ_0157"/>
<sequence>MTKKGNAVLGSLLLAMLLSGCQKDIPHLFDGYYTAEADDFDENGWKEFVTIYTNNNQIVTVEYNAINASGFIKSWDMEYMRLMNRISGSYPNQYTRYYAVSLLNRQDPSKIDAISGATHSYYYFQSLAWAAIAKARAGDKHVALVALPPPDGR</sequence>
<dbReference type="AlphaFoldDB" id="F5YEW9"/>
<reference evidence="2" key="1">
    <citation type="submission" date="2009-12" db="EMBL/GenBank/DDBJ databases">
        <title>Complete sequence of Treponema azotonutricium strain ZAS-9.</title>
        <authorList>
            <person name="Tetu S.G."/>
            <person name="Matson E."/>
            <person name="Ren Q."/>
            <person name="Seshadri R."/>
            <person name="Elbourne L."/>
            <person name="Hassan K.A."/>
            <person name="Durkin A."/>
            <person name="Radune D."/>
            <person name="Mohamoud Y."/>
            <person name="Shay R."/>
            <person name="Jin S."/>
            <person name="Zhang X."/>
            <person name="Lucey K."/>
            <person name="Ballor N.R."/>
            <person name="Ottesen E."/>
            <person name="Rosenthal R."/>
            <person name="Allen A."/>
            <person name="Leadbetter J.R."/>
            <person name="Paulsen I.T."/>
        </authorList>
    </citation>
    <scope>NUCLEOTIDE SEQUENCE [LARGE SCALE GENOMIC DNA]</scope>
    <source>
        <strain evidence="2">ATCC BAA-888 / DSM 13862 / ZAS-9</strain>
    </source>
</reference>
<dbReference type="EMBL" id="CP001841">
    <property type="protein sequence ID" value="AEF81792.1"/>
    <property type="molecule type" value="Genomic_DNA"/>
</dbReference>
<reference evidence="1 2" key="2">
    <citation type="journal article" date="2011" name="ISME J.">
        <title>RNA-seq reveals cooperative metabolic interactions between two termite-gut spirochete species in co-culture.</title>
        <authorList>
            <person name="Rosenthal A.Z."/>
            <person name="Matson E.G."/>
            <person name="Eldar A."/>
            <person name="Leadbetter J.R."/>
        </authorList>
    </citation>
    <scope>NUCLEOTIDE SEQUENCE [LARGE SCALE GENOMIC DNA]</scope>
    <source>
        <strain evidence="2">ATCC BAA-888 / DSM 13862 / ZAS-9</strain>
    </source>
</reference>
<dbReference type="PROSITE" id="PS51257">
    <property type="entry name" value="PROKAR_LIPOPROTEIN"/>
    <property type="match status" value="1"/>
</dbReference>
<dbReference type="Gene3D" id="3.90.1010.20">
    <property type="match status" value="1"/>
</dbReference>
<evidence type="ECO:0000313" key="2">
    <source>
        <dbReference type="Proteomes" id="UP000009222"/>
    </source>
</evidence>
<protein>
    <submittedName>
        <fullName evidence="1">Major membrane immunogen</fullName>
    </submittedName>
</protein>
<dbReference type="HOGENOM" id="CLU_119924_1_0_12"/>
<dbReference type="eggNOG" id="COG4939">
    <property type="taxonomic scope" value="Bacteria"/>
</dbReference>
<keyword evidence="2" id="KW-1185">Reference proteome</keyword>
<organism evidence="1 2">
    <name type="scientific">Leadbettera azotonutricia (strain ATCC BAA-888 / DSM 13862 / ZAS-9)</name>
    <name type="common">Treponema azotonutricium</name>
    <dbReference type="NCBI Taxonomy" id="545695"/>
    <lineage>
        <taxon>Bacteria</taxon>
        <taxon>Pseudomonadati</taxon>
        <taxon>Spirochaetota</taxon>
        <taxon>Spirochaetia</taxon>
        <taxon>Spirochaetales</taxon>
        <taxon>Breznakiellaceae</taxon>
        <taxon>Leadbettera</taxon>
    </lineage>
</organism>
<dbReference type="Proteomes" id="UP000009222">
    <property type="component" value="Chromosome"/>
</dbReference>
<dbReference type="InParanoid" id="F5YEW9"/>
<accession>F5YEW9</accession>
<dbReference type="RefSeq" id="WP_015711768.1">
    <property type="nucleotide sequence ID" value="NC_015577.1"/>
</dbReference>
<evidence type="ECO:0000313" key="1">
    <source>
        <dbReference type="EMBL" id="AEF81792.1"/>
    </source>
</evidence>
<name>F5YEW9_LEAAZ</name>
<dbReference type="KEGG" id="taz:TREAZ_0157"/>